<evidence type="ECO:0000256" key="3">
    <source>
        <dbReference type="ARBA" id="ARBA00023002"/>
    </source>
</evidence>
<dbReference type="STRING" id="2769.R7QN12"/>
<evidence type="ECO:0000256" key="1">
    <source>
        <dbReference type="ARBA" id="ARBA00005176"/>
    </source>
</evidence>
<feature type="region of interest" description="Disordered" evidence="4">
    <location>
        <begin position="372"/>
        <end position="395"/>
    </location>
</feature>
<evidence type="ECO:0000256" key="4">
    <source>
        <dbReference type="SAM" id="MobiDB-lite"/>
    </source>
</evidence>
<dbReference type="FunFam" id="3.40.605.10:FF:000007">
    <property type="entry name" value="NAD/NADP-dependent betaine aldehyde dehydrogenase"/>
    <property type="match status" value="1"/>
</dbReference>
<evidence type="ECO:0000259" key="5">
    <source>
        <dbReference type="Pfam" id="PF00171"/>
    </source>
</evidence>
<dbReference type="InterPro" id="IPR016162">
    <property type="entry name" value="Ald_DH_N"/>
</dbReference>
<name>R7QN12_CHOCR</name>
<sequence>MLERPPVCWKGLQLNDSNLLGAGSFIDGSFSRSRSSDVDLIVTNPANGGIVRRVVDISDHDVKRAATSAETAFQLWRLSSLKNRSAFLRRWHTLVMENREDLAHLITLENGKPLSEARVEVDYAASFIDWNVLAATQGRGSLAVQHEEDLYASTTHQPIGVCLVITPWNFPAAMIVRKVAPALAAGCAVVAKPSDLTPLTALALAELASRAGAPRGLFNVLATTRAGPVSDLVLQQRCIRMLSFTGSTRVGKLLAAKAGQRLLKTSLELGGHAPFIVYDDADVEAAVDGLMKNKFRVAGQTCIAANRVFVQRGPIYHDFCTQLTERMASLVMGNGLENGAQIGPLISEAAVERVTAHVDDAVARGATLVLGGTSKTKSSSSSELEASDDTDEGEEKASLFFPPTLLLGVTDDMLLAKEETFGPVVGVLMFTEEREVIRRANDNTEGGLASYVYTSDAGRALRASKDLSFGMVGVNETNVSNCATPFGGMKESGLGREGGVHSLEAFTEVKYALMRF</sequence>
<dbReference type="GO" id="GO:0004777">
    <property type="term" value="F:succinate-semialdehyde dehydrogenase (NAD+) activity"/>
    <property type="evidence" value="ECO:0007669"/>
    <property type="project" value="TreeGrafter"/>
</dbReference>
<dbReference type="EMBL" id="HG001975">
    <property type="protein sequence ID" value="CDF38871.1"/>
    <property type="molecule type" value="Genomic_DNA"/>
</dbReference>
<evidence type="ECO:0000313" key="6">
    <source>
        <dbReference type="EMBL" id="CDF38871.1"/>
    </source>
</evidence>
<dbReference type="Proteomes" id="UP000012073">
    <property type="component" value="Unassembled WGS sequence"/>
</dbReference>
<dbReference type="PANTHER" id="PTHR43353:SF5">
    <property type="entry name" value="SUCCINATE-SEMIALDEHYDE DEHYDROGENASE, MITOCHONDRIAL"/>
    <property type="match status" value="1"/>
</dbReference>
<dbReference type="InterPro" id="IPR016161">
    <property type="entry name" value="Ald_DH/histidinol_DH"/>
</dbReference>
<dbReference type="OrthoDB" id="310895at2759"/>
<accession>R7QN12</accession>
<gene>
    <name evidence="6" type="ORF">CHC_T00008575001</name>
</gene>
<dbReference type="CDD" id="cd07103">
    <property type="entry name" value="ALDH_F5_SSADH_GabD"/>
    <property type="match status" value="1"/>
</dbReference>
<dbReference type="KEGG" id="ccp:CHC_T00008575001"/>
<comment type="pathway">
    <text evidence="1">Amino-acid degradation; 4-aminobutanoate degradation.</text>
</comment>
<dbReference type="FunFam" id="3.40.309.10:FF:000004">
    <property type="entry name" value="Succinate-semialdehyde dehydrogenase I"/>
    <property type="match status" value="1"/>
</dbReference>
<dbReference type="PANTHER" id="PTHR43353">
    <property type="entry name" value="SUCCINATE-SEMIALDEHYDE DEHYDROGENASE, MITOCHONDRIAL"/>
    <property type="match status" value="1"/>
</dbReference>
<proteinExistence type="inferred from homology"/>
<dbReference type="InterPro" id="IPR050740">
    <property type="entry name" value="Aldehyde_DH_Superfamily"/>
</dbReference>
<protein>
    <submittedName>
        <fullName evidence="6">Succinic semialdehyde dehydrogenase</fullName>
    </submittedName>
</protein>
<dbReference type="GeneID" id="17326493"/>
<dbReference type="AlphaFoldDB" id="R7QN12"/>
<comment type="similarity">
    <text evidence="2">Belongs to the aldehyde dehydrogenase family.</text>
</comment>
<dbReference type="Pfam" id="PF00171">
    <property type="entry name" value="Aldedh"/>
    <property type="match status" value="1"/>
</dbReference>
<evidence type="ECO:0000256" key="2">
    <source>
        <dbReference type="ARBA" id="ARBA00009986"/>
    </source>
</evidence>
<dbReference type="Gramene" id="CDF38871">
    <property type="protein sequence ID" value="CDF38871"/>
    <property type="gene ID" value="CHC_T00008575001"/>
</dbReference>
<reference evidence="7" key="1">
    <citation type="journal article" date="2013" name="Proc. Natl. Acad. Sci. U.S.A.">
        <title>Genome structure and metabolic features in the red seaweed Chondrus crispus shed light on evolution of the Archaeplastida.</title>
        <authorList>
            <person name="Collen J."/>
            <person name="Porcel B."/>
            <person name="Carre W."/>
            <person name="Ball S.G."/>
            <person name="Chaparro C."/>
            <person name="Tonon T."/>
            <person name="Barbeyron T."/>
            <person name="Michel G."/>
            <person name="Noel B."/>
            <person name="Valentin K."/>
            <person name="Elias M."/>
            <person name="Artiguenave F."/>
            <person name="Arun A."/>
            <person name="Aury J.M."/>
            <person name="Barbosa-Neto J.F."/>
            <person name="Bothwell J.H."/>
            <person name="Bouget F.Y."/>
            <person name="Brillet L."/>
            <person name="Cabello-Hurtado F."/>
            <person name="Capella-Gutierrez S."/>
            <person name="Charrier B."/>
            <person name="Cladiere L."/>
            <person name="Cock J.M."/>
            <person name="Coelho S.M."/>
            <person name="Colleoni C."/>
            <person name="Czjzek M."/>
            <person name="Da Silva C."/>
            <person name="Delage L."/>
            <person name="Denoeud F."/>
            <person name="Deschamps P."/>
            <person name="Dittami S.M."/>
            <person name="Gabaldon T."/>
            <person name="Gachon C.M."/>
            <person name="Groisillier A."/>
            <person name="Herve C."/>
            <person name="Jabbari K."/>
            <person name="Katinka M."/>
            <person name="Kloareg B."/>
            <person name="Kowalczyk N."/>
            <person name="Labadie K."/>
            <person name="Leblanc C."/>
            <person name="Lopez P.J."/>
            <person name="McLachlan D.H."/>
            <person name="Meslet-Cladiere L."/>
            <person name="Moustafa A."/>
            <person name="Nehr Z."/>
            <person name="Nyvall Collen P."/>
            <person name="Panaud O."/>
            <person name="Partensky F."/>
            <person name="Poulain J."/>
            <person name="Rensing S.A."/>
            <person name="Rousvoal S."/>
            <person name="Samson G."/>
            <person name="Symeonidi A."/>
            <person name="Weissenbach J."/>
            <person name="Zambounis A."/>
            <person name="Wincker P."/>
            <person name="Boyen C."/>
        </authorList>
    </citation>
    <scope>NUCLEOTIDE SEQUENCE [LARGE SCALE GENOMIC DNA]</scope>
    <source>
        <strain evidence="7">cv. Stackhouse</strain>
    </source>
</reference>
<feature type="compositionally biased region" description="Low complexity" evidence="4">
    <location>
        <begin position="372"/>
        <end position="384"/>
    </location>
</feature>
<dbReference type="RefSeq" id="XP_005718776.1">
    <property type="nucleotide sequence ID" value="XM_005718719.1"/>
</dbReference>
<dbReference type="OMA" id="IGELFCK"/>
<dbReference type="Gene3D" id="3.40.605.10">
    <property type="entry name" value="Aldehyde Dehydrogenase, Chain A, domain 1"/>
    <property type="match status" value="1"/>
</dbReference>
<dbReference type="Gene3D" id="3.40.309.10">
    <property type="entry name" value="Aldehyde Dehydrogenase, Chain A, domain 2"/>
    <property type="match status" value="1"/>
</dbReference>
<dbReference type="GO" id="GO:0009450">
    <property type="term" value="P:gamma-aminobutyric acid catabolic process"/>
    <property type="evidence" value="ECO:0007669"/>
    <property type="project" value="TreeGrafter"/>
</dbReference>
<dbReference type="InterPro" id="IPR016163">
    <property type="entry name" value="Ald_DH_C"/>
</dbReference>
<feature type="domain" description="Aldehyde dehydrogenase" evidence="5">
    <location>
        <begin position="40"/>
        <end position="511"/>
    </location>
</feature>
<keyword evidence="3" id="KW-0560">Oxidoreductase</keyword>
<feature type="compositionally biased region" description="Acidic residues" evidence="4">
    <location>
        <begin position="385"/>
        <end position="394"/>
    </location>
</feature>
<keyword evidence="7" id="KW-1185">Reference proteome</keyword>
<organism evidence="6 7">
    <name type="scientific">Chondrus crispus</name>
    <name type="common">Carrageen Irish moss</name>
    <name type="synonym">Polymorpha crispa</name>
    <dbReference type="NCBI Taxonomy" id="2769"/>
    <lineage>
        <taxon>Eukaryota</taxon>
        <taxon>Rhodophyta</taxon>
        <taxon>Florideophyceae</taxon>
        <taxon>Rhodymeniophycidae</taxon>
        <taxon>Gigartinales</taxon>
        <taxon>Gigartinaceae</taxon>
        <taxon>Chondrus</taxon>
    </lineage>
</organism>
<dbReference type="InterPro" id="IPR015590">
    <property type="entry name" value="Aldehyde_DH_dom"/>
</dbReference>
<evidence type="ECO:0000313" key="7">
    <source>
        <dbReference type="Proteomes" id="UP000012073"/>
    </source>
</evidence>
<dbReference type="SUPFAM" id="SSF53720">
    <property type="entry name" value="ALDH-like"/>
    <property type="match status" value="1"/>
</dbReference>